<comment type="catalytic activity">
    <reaction evidence="7">
        <text>DNA(n) + a 2'-deoxyribonucleoside 5'-triphosphate = DNA(n+1) + diphosphate</text>
        <dbReference type="Rhea" id="RHEA:22508"/>
        <dbReference type="Rhea" id="RHEA-COMP:17339"/>
        <dbReference type="Rhea" id="RHEA-COMP:17340"/>
        <dbReference type="ChEBI" id="CHEBI:33019"/>
        <dbReference type="ChEBI" id="CHEBI:61560"/>
        <dbReference type="ChEBI" id="CHEBI:173112"/>
        <dbReference type="EC" id="2.7.7.7"/>
    </reaction>
</comment>
<gene>
    <name evidence="9" type="ORF">HMPREF9372_2712</name>
</gene>
<dbReference type="HOGENOM" id="CLU_006229_4_5_9"/>
<dbReference type="PANTHER" id="PTHR11669:SF8">
    <property type="entry name" value="DNA POLYMERASE III SUBUNIT DELTA"/>
    <property type="match status" value="1"/>
</dbReference>
<dbReference type="AlphaFoldDB" id="F9DV81"/>
<accession>F9DV81</accession>
<protein>
    <recommendedName>
        <fullName evidence="2">DNA polymerase III subunit delta'</fullName>
        <ecNumber evidence="1">2.7.7.7</ecNumber>
    </recommendedName>
</protein>
<comment type="caution">
    <text evidence="9">The sequence shown here is derived from an EMBL/GenBank/DDBJ whole genome shotgun (WGS) entry which is preliminary data.</text>
</comment>
<keyword evidence="5" id="KW-0235">DNA replication</keyword>
<feature type="domain" description="DNA polymerase III delta subunit C-terminal" evidence="8">
    <location>
        <begin position="257"/>
        <end position="338"/>
    </location>
</feature>
<dbReference type="GO" id="GO:0003677">
    <property type="term" value="F:DNA binding"/>
    <property type="evidence" value="ECO:0007669"/>
    <property type="project" value="InterPro"/>
</dbReference>
<evidence type="ECO:0000256" key="7">
    <source>
        <dbReference type="ARBA" id="ARBA00049244"/>
    </source>
</evidence>
<evidence type="ECO:0000256" key="6">
    <source>
        <dbReference type="ARBA" id="ARBA00022932"/>
    </source>
</evidence>
<dbReference type="PANTHER" id="PTHR11669">
    <property type="entry name" value="REPLICATION FACTOR C / DNA POLYMERASE III GAMMA-TAU SUBUNIT"/>
    <property type="match status" value="1"/>
</dbReference>
<dbReference type="GO" id="GO:0009360">
    <property type="term" value="C:DNA polymerase III complex"/>
    <property type="evidence" value="ECO:0007669"/>
    <property type="project" value="InterPro"/>
</dbReference>
<evidence type="ECO:0000256" key="3">
    <source>
        <dbReference type="ARBA" id="ARBA00022679"/>
    </source>
</evidence>
<dbReference type="FunFam" id="3.40.50.300:FF:001255">
    <property type="entry name" value="DNA polymerase III subunit delta"/>
    <property type="match status" value="1"/>
</dbReference>
<dbReference type="EC" id="2.7.7.7" evidence="1"/>
<dbReference type="Pfam" id="PF09115">
    <property type="entry name" value="DNApol3-delta_C"/>
    <property type="match status" value="1"/>
</dbReference>
<evidence type="ECO:0000313" key="10">
    <source>
        <dbReference type="Proteomes" id="UP000005316"/>
    </source>
</evidence>
<dbReference type="STRING" id="759851.SAMN04244570_0409"/>
<reference evidence="9 10" key="1">
    <citation type="submission" date="2011-04" db="EMBL/GenBank/DDBJ databases">
        <authorList>
            <person name="Muzny D."/>
            <person name="Qin X."/>
            <person name="Deng J."/>
            <person name="Jiang H."/>
            <person name="Liu Y."/>
            <person name="Qu J."/>
            <person name="Song X.-Z."/>
            <person name="Zhang L."/>
            <person name="Thornton R."/>
            <person name="Coyle M."/>
            <person name="Francisco L."/>
            <person name="Jackson L."/>
            <person name="Javaid M."/>
            <person name="Korchina V."/>
            <person name="Kovar C."/>
            <person name="Mata R."/>
            <person name="Mathew T."/>
            <person name="Ngo R."/>
            <person name="Nguyen L."/>
            <person name="Nguyen N."/>
            <person name="Okwuonu G."/>
            <person name="Ongeri F."/>
            <person name="Pham C."/>
            <person name="Simmons D."/>
            <person name="Wilczek-Boney K."/>
            <person name="Hale W."/>
            <person name="Jakkamsetti A."/>
            <person name="Pham P."/>
            <person name="Ruth R."/>
            <person name="San Lucas F."/>
            <person name="Warren J."/>
            <person name="Zhang J."/>
            <person name="Zhao Z."/>
            <person name="Zhou C."/>
            <person name="Zhu D."/>
            <person name="Lee S."/>
            <person name="Bess C."/>
            <person name="Blankenburg K."/>
            <person name="Forbes L."/>
            <person name="Fu Q."/>
            <person name="Gubbala S."/>
            <person name="Hirani K."/>
            <person name="Jayaseelan J.C."/>
            <person name="Lara F."/>
            <person name="Munidasa M."/>
            <person name="Palculict T."/>
            <person name="Patil S."/>
            <person name="Pu L.-L."/>
            <person name="Saada N."/>
            <person name="Tang L."/>
            <person name="Weissenberger G."/>
            <person name="Zhu Y."/>
            <person name="Hemphill L."/>
            <person name="Shang Y."/>
            <person name="Youmans B."/>
            <person name="Ayvaz T."/>
            <person name="Ross M."/>
            <person name="Santibanez J."/>
            <person name="Aqrawi P."/>
            <person name="Gross S."/>
            <person name="Joshi V."/>
            <person name="Fowler G."/>
            <person name="Nazareth L."/>
            <person name="Reid J."/>
            <person name="Worley K."/>
            <person name="Petrosino J."/>
            <person name="Highlander S."/>
            <person name="Gibbs R."/>
        </authorList>
    </citation>
    <scope>NUCLEOTIDE SEQUENCE [LARGE SCALE GENOMIC DNA]</scope>
    <source>
        <strain evidence="9 10">2681</strain>
    </source>
</reference>
<keyword evidence="3 9" id="KW-0808">Transferase</keyword>
<proteinExistence type="predicted"/>
<dbReference type="InterPro" id="IPR015199">
    <property type="entry name" value="DNA_pol_III_delta_C"/>
</dbReference>
<keyword evidence="4 9" id="KW-0548">Nucleotidyltransferase</keyword>
<organism evidence="9 10">
    <name type="scientific">Sporosarcina newyorkensis 2681</name>
    <dbReference type="NCBI Taxonomy" id="1027292"/>
    <lineage>
        <taxon>Bacteria</taxon>
        <taxon>Bacillati</taxon>
        <taxon>Bacillota</taxon>
        <taxon>Bacilli</taxon>
        <taxon>Bacillales</taxon>
        <taxon>Caryophanaceae</taxon>
        <taxon>Sporosarcina</taxon>
    </lineage>
</organism>
<evidence type="ECO:0000256" key="5">
    <source>
        <dbReference type="ARBA" id="ARBA00022705"/>
    </source>
</evidence>
<dbReference type="Gene3D" id="3.40.50.300">
    <property type="entry name" value="P-loop containing nucleotide triphosphate hydrolases"/>
    <property type="match status" value="1"/>
</dbReference>
<keyword evidence="6" id="KW-0239">DNA-directed DNA polymerase</keyword>
<dbReference type="InterPro" id="IPR027417">
    <property type="entry name" value="P-loop_NTPase"/>
</dbReference>
<dbReference type="InterPro" id="IPR050238">
    <property type="entry name" value="DNA_Rep/Repair_Clamp_Loader"/>
</dbReference>
<evidence type="ECO:0000259" key="8">
    <source>
        <dbReference type="Pfam" id="PF09115"/>
    </source>
</evidence>
<dbReference type="GO" id="GO:0008408">
    <property type="term" value="F:3'-5' exonuclease activity"/>
    <property type="evidence" value="ECO:0007669"/>
    <property type="project" value="InterPro"/>
</dbReference>
<dbReference type="GO" id="GO:0003887">
    <property type="term" value="F:DNA-directed DNA polymerase activity"/>
    <property type="evidence" value="ECO:0007669"/>
    <property type="project" value="UniProtKB-KW"/>
</dbReference>
<evidence type="ECO:0000256" key="1">
    <source>
        <dbReference type="ARBA" id="ARBA00012417"/>
    </source>
</evidence>
<evidence type="ECO:0000256" key="4">
    <source>
        <dbReference type="ARBA" id="ARBA00022695"/>
    </source>
</evidence>
<evidence type="ECO:0000313" key="9">
    <source>
        <dbReference type="EMBL" id="EGQ23199.1"/>
    </source>
</evidence>
<sequence>MKNYQGGDCMLENDNNHALQSQQQVIKRLQTIHQRQRVGHAYIFDGSNGSGKELIASYFTKLLLCMDPKENVPCETCHSCKRIQSGNHPNVVTIRPDGQDIKKDQMAELIMKMTKKGYEEGRKVYIIANAERMNSSASNTLLKFLEEPEGNVTAILLTDSYTSVLPTIQSRCQRISLQPMNREAIIEALIQQGVTTSLAATVTMMTANANEAYEMTQEDSFVQKRKLVLKLVEAIEQRSPGEALLFIQTDWMPLMKEKSDCEQGIDLLLFAYRDIVAVKAGLQSTIAYPDQLETFTKHSVKNAYSSLTVKIDAILQAKKRLHQNMNRTLLLEQLVLTMQEGLLFV</sequence>
<dbReference type="SUPFAM" id="SSF52540">
    <property type="entry name" value="P-loop containing nucleoside triphosphate hydrolases"/>
    <property type="match status" value="1"/>
</dbReference>
<dbReference type="EMBL" id="AFPZ01000086">
    <property type="protein sequence ID" value="EGQ23199.1"/>
    <property type="molecule type" value="Genomic_DNA"/>
</dbReference>
<name>F9DV81_9BACL</name>
<dbReference type="InterPro" id="IPR004622">
    <property type="entry name" value="DNA_pol_HolB"/>
</dbReference>
<dbReference type="Pfam" id="PF13177">
    <property type="entry name" value="DNA_pol3_delta2"/>
    <property type="match status" value="1"/>
</dbReference>
<dbReference type="NCBIfam" id="TIGR00678">
    <property type="entry name" value="holB"/>
    <property type="match status" value="1"/>
</dbReference>
<dbReference type="Proteomes" id="UP000005316">
    <property type="component" value="Unassembled WGS sequence"/>
</dbReference>
<dbReference type="eggNOG" id="COG0470">
    <property type="taxonomic scope" value="Bacteria"/>
</dbReference>
<dbReference type="GO" id="GO:0006261">
    <property type="term" value="P:DNA-templated DNA replication"/>
    <property type="evidence" value="ECO:0007669"/>
    <property type="project" value="TreeGrafter"/>
</dbReference>
<evidence type="ECO:0000256" key="2">
    <source>
        <dbReference type="ARBA" id="ARBA00014363"/>
    </source>
</evidence>